<accession>A0A0B7HMH0</accession>
<evidence type="ECO:0000313" key="1">
    <source>
        <dbReference type="EMBL" id="CEN39839.1"/>
    </source>
</evidence>
<name>A0A0B7HMH0_9FLAO</name>
<sequence length="59" mass="7314">MEFFFFYQIKVSTTWNFSFSIRIKLFPFLYENKNSLYQAEQSRSLIKEMLIISQNFKRN</sequence>
<proteinExistence type="predicted"/>
<evidence type="ECO:0000313" key="2">
    <source>
        <dbReference type="Proteomes" id="UP000038055"/>
    </source>
</evidence>
<dbReference type="Proteomes" id="UP000038055">
    <property type="component" value="Unassembled WGS sequence"/>
</dbReference>
<gene>
    <name evidence="1" type="ORF">CCYN2B_80037</name>
</gene>
<keyword evidence="2" id="KW-1185">Reference proteome</keyword>
<organism evidence="1 2">
    <name type="scientific">Capnocytophaga cynodegmi</name>
    <dbReference type="NCBI Taxonomy" id="28189"/>
    <lineage>
        <taxon>Bacteria</taxon>
        <taxon>Pseudomonadati</taxon>
        <taxon>Bacteroidota</taxon>
        <taxon>Flavobacteriia</taxon>
        <taxon>Flavobacteriales</taxon>
        <taxon>Flavobacteriaceae</taxon>
        <taxon>Capnocytophaga</taxon>
    </lineage>
</organism>
<dbReference type="EMBL" id="CDOD01000066">
    <property type="protein sequence ID" value="CEN39839.1"/>
    <property type="molecule type" value="Genomic_DNA"/>
</dbReference>
<reference evidence="2" key="1">
    <citation type="submission" date="2015-01" db="EMBL/GenBank/DDBJ databases">
        <authorList>
            <person name="MANFREDI Pablo"/>
        </authorList>
    </citation>
    <scope>NUCLEOTIDE SEQUENCE [LARGE SCALE GENOMIC DNA]</scope>
    <source>
        <strain evidence="2">Ccyn2B</strain>
    </source>
</reference>
<protein>
    <submittedName>
        <fullName evidence="1">Uncharacterized protein</fullName>
    </submittedName>
</protein>
<dbReference type="AlphaFoldDB" id="A0A0B7HMH0"/>